<feature type="compositionally biased region" description="Basic and acidic residues" evidence="3">
    <location>
        <begin position="324"/>
        <end position="343"/>
    </location>
</feature>
<feature type="region of interest" description="Disordered" evidence="3">
    <location>
        <begin position="22"/>
        <end position="124"/>
    </location>
</feature>
<dbReference type="PRINTS" id="PR01805">
    <property type="entry name" value="VACJLIPOPROT"/>
</dbReference>
<dbReference type="PANTHER" id="PTHR30035">
    <property type="entry name" value="LIPOPROTEIN VACJ-RELATED"/>
    <property type="match status" value="1"/>
</dbReference>
<name>A0ABU9LGD7_9XANT</name>
<dbReference type="PROSITE" id="PS51257">
    <property type="entry name" value="PROKAR_LIPOPROTEIN"/>
    <property type="match status" value="1"/>
</dbReference>
<organism evidence="5 6">
    <name type="scientific">Xanthomonas protegens</name>
    <dbReference type="NCBI Taxonomy" id="3380705"/>
    <lineage>
        <taxon>Bacteria</taxon>
        <taxon>Pseudomonadati</taxon>
        <taxon>Pseudomonadota</taxon>
        <taxon>Gammaproteobacteria</taxon>
        <taxon>Lysobacterales</taxon>
        <taxon>Lysobacteraceae</taxon>
        <taxon>Xanthomonas</taxon>
    </lineage>
</organism>
<evidence type="ECO:0000256" key="3">
    <source>
        <dbReference type="SAM" id="MobiDB-lite"/>
    </source>
</evidence>
<feature type="region of interest" description="Disordered" evidence="3">
    <location>
        <begin position="324"/>
        <end position="362"/>
    </location>
</feature>
<evidence type="ECO:0000313" key="6">
    <source>
        <dbReference type="Proteomes" id="UP001486626"/>
    </source>
</evidence>
<feature type="compositionally biased region" description="Low complexity" evidence="3">
    <location>
        <begin position="35"/>
        <end position="90"/>
    </location>
</feature>
<keyword evidence="2 4" id="KW-0732">Signal</keyword>
<reference evidence="5 6" key="1">
    <citation type="journal article" date="2024" name="FEMS Microbiol. Lett.">
        <title>Xanthomonas protegens sp. nov., a novel rice seed-associated bacterium, provides in vivo protection against X. oryzae pv. oryzae, the bacterial leaf blight pathogen.</title>
        <authorList>
            <person name="Rana R."/>
            <person name="Sharma A."/>
            <person name="Madhavan V.N."/>
            <person name="Korpole S."/>
            <person name="Sonti R.V."/>
            <person name="Patel H.K."/>
            <person name="Patil P.B."/>
        </authorList>
    </citation>
    <scope>NUCLEOTIDE SEQUENCE [LARGE SCALE GENOMIC DNA]</scope>
    <source>
        <strain evidence="5 6">PPL118</strain>
    </source>
</reference>
<sequence>MNVLRILTSLTLAAALGACAGAPKRTPPPPPPPVAQTAPAAGDSAAAPDAHAAAATADSATGMDTGAAPASASAPAAMPPASAAPGAGSANGTPTSAEDDYAALYGGDPYNPVADPTLPEGVPAPQSYDPWEKFNRKVHAFNNVVDRGVARPLARAYVNVVPRPVRLGVTNFFDNLSSPLTMVNQLLQGRPLQAGQTLSRFLINSTLGIGGIFDPATDANLPRRSEDFGQTLGVWGWRRSRYLELPLFGPRTVRDAFGLVGDAPLSPLQQIEEDRVRIGLQGLQLVDTRAQLLSLDSLRDQAPDEYQLTRDAWLQRRNYQIESDMRGHKRQDDDLPAYLREEETNPTVPVDAMPVPEWRGGR</sequence>
<evidence type="ECO:0000313" key="5">
    <source>
        <dbReference type="EMBL" id="MEL4893625.1"/>
    </source>
</evidence>
<evidence type="ECO:0000256" key="4">
    <source>
        <dbReference type="SAM" id="SignalP"/>
    </source>
</evidence>
<protein>
    <submittedName>
        <fullName evidence="5">VacJ family lipoprotein</fullName>
    </submittedName>
</protein>
<evidence type="ECO:0000256" key="2">
    <source>
        <dbReference type="ARBA" id="ARBA00022729"/>
    </source>
</evidence>
<feature type="chain" id="PRO_5045177271" evidence="4">
    <location>
        <begin position="21"/>
        <end position="362"/>
    </location>
</feature>
<dbReference type="EMBL" id="JAQJCQ010000023">
    <property type="protein sequence ID" value="MEL4893625.1"/>
    <property type="molecule type" value="Genomic_DNA"/>
</dbReference>
<dbReference type="RefSeq" id="WP_342074748.1">
    <property type="nucleotide sequence ID" value="NZ_JAQJCQ010000023.1"/>
</dbReference>
<gene>
    <name evidence="5" type="ORF">PIQ37_19565</name>
</gene>
<evidence type="ECO:0000256" key="1">
    <source>
        <dbReference type="ARBA" id="ARBA00010634"/>
    </source>
</evidence>
<feature type="compositionally biased region" description="Pro residues" evidence="3">
    <location>
        <begin position="25"/>
        <end position="34"/>
    </location>
</feature>
<keyword evidence="5" id="KW-0449">Lipoprotein</keyword>
<dbReference type="PANTHER" id="PTHR30035:SF3">
    <property type="entry name" value="INTERMEMBRANE PHOSPHOLIPID TRANSPORT SYSTEM LIPOPROTEIN MLAA"/>
    <property type="match status" value="1"/>
</dbReference>
<accession>A0ABU9LGD7</accession>
<proteinExistence type="inferred from homology"/>
<dbReference type="Proteomes" id="UP001486626">
    <property type="component" value="Unassembled WGS sequence"/>
</dbReference>
<feature type="signal peptide" evidence="4">
    <location>
        <begin position="1"/>
        <end position="20"/>
    </location>
</feature>
<comment type="similarity">
    <text evidence="1">Belongs to the MlaA family.</text>
</comment>
<comment type="caution">
    <text evidence="5">The sequence shown here is derived from an EMBL/GenBank/DDBJ whole genome shotgun (WGS) entry which is preliminary data.</text>
</comment>
<dbReference type="Pfam" id="PF04333">
    <property type="entry name" value="MlaA"/>
    <property type="match status" value="1"/>
</dbReference>
<dbReference type="InterPro" id="IPR007428">
    <property type="entry name" value="MlaA"/>
</dbReference>
<keyword evidence="6" id="KW-1185">Reference proteome</keyword>